<proteinExistence type="inferred from homology"/>
<dbReference type="Gene3D" id="3.90.730.10">
    <property type="entry name" value="Ribonuclease T2-like"/>
    <property type="match status" value="1"/>
</dbReference>
<name>A0A4D6MR74_VIGUN</name>
<comment type="similarity">
    <text evidence="1 4">Belongs to the RNase T2 family.</text>
</comment>
<organism evidence="5 6">
    <name type="scientific">Vigna unguiculata</name>
    <name type="common">Cowpea</name>
    <dbReference type="NCBI Taxonomy" id="3917"/>
    <lineage>
        <taxon>Eukaryota</taxon>
        <taxon>Viridiplantae</taxon>
        <taxon>Streptophyta</taxon>
        <taxon>Embryophyta</taxon>
        <taxon>Tracheophyta</taxon>
        <taxon>Spermatophyta</taxon>
        <taxon>Magnoliopsida</taxon>
        <taxon>eudicotyledons</taxon>
        <taxon>Gunneridae</taxon>
        <taxon>Pentapetalae</taxon>
        <taxon>rosids</taxon>
        <taxon>fabids</taxon>
        <taxon>Fabales</taxon>
        <taxon>Fabaceae</taxon>
        <taxon>Papilionoideae</taxon>
        <taxon>50 kb inversion clade</taxon>
        <taxon>NPAAA clade</taxon>
        <taxon>indigoferoid/millettioid clade</taxon>
        <taxon>Phaseoleae</taxon>
        <taxon>Vigna</taxon>
    </lineage>
</organism>
<dbReference type="AlphaFoldDB" id="A0A4D6MR74"/>
<evidence type="ECO:0000313" key="5">
    <source>
        <dbReference type="EMBL" id="QCE03558.1"/>
    </source>
</evidence>
<dbReference type="PANTHER" id="PTHR11240">
    <property type="entry name" value="RIBONUCLEASE T2"/>
    <property type="match status" value="1"/>
</dbReference>
<dbReference type="InterPro" id="IPR036430">
    <property type="entry name" value="RNase_T2-like_sf"/>
</dbReference>
<dbReference type="InterPro" id="IPR018188">
    <property type="entry name" value="RNase_T2_His_AS_1"/>
</dbReference>
<evidence type="ECO:0000256" key="3">
    <source>
        <dbReference type="ARBA" id="ARBA00023239"/>
    </source>
</evidence>
<evidence type="ECO:0000256" key="4">
    <source>
        <dbReference type="RuleBase" id="RU004328"/>
    </source>
</evidence>
<keyword evidence="3" id="KW-0456">Lyase</keyword>
<sequence>MLKFTIHGLWPSNYIRRHPSGCTTSDLNTSLINGIVPVLDQDWPSYTINNSEFWDYEWKKHGSCSNMIPFDYFTLALDIYTRNDLQQILKHANVLHGNTYSINKVITAIQTSRVGVLPQLSCKKGDLVEIKLCLNKNPIPQYINCPPPPPNTACPTNM</sequence>
<dbReference type="GO" id="GO:0003723">
    <property type="term" value="F:RNA binding"/>
    <property type="evidence" value="ECO:0007669"/>
    <property type="project" value="InterPro"/>
</dbReference>
<gene>
    <name evidence="5" type="ORF">DEO72_LG8g1583</name>
</gene>
<reference evidence="5 6" key="1">
    <citation type="submission" date="2019-04" db="EMBL/GenBank/DDBJ databases">
        <title>An improved genome assembly and genetic linkage map for asparagus bean, Vigna unguiculata ssp. sesquipedialis.</title>
        <authorList>
            <person name="Xia Q."/>
            <person name="Zhang R."/>
            <person name="Dong Y."/>
        </authorList>
    </citation>
    <scope>NUCLEOTIDE SEQUENCE [LARGE SCALE GENOMIC DNA]</scope>
    <source>
        <tissue evidence="5">Leaf</tissue>
    </source>
</reference>
<evidence type="ECO:0000313" key="6">
    <source>
        <dbReference type="Proteomes" id="UP000501690"/>
    </source>
</evidence>
<keyword evidence="2" id="KW-0540">Nuclease</keyword>
<evidence type="ECO:0000256" key="2">
    <source>
        <dbReference type="ARBA" id="ARBA00022722"/>
    </source>
</evidence>
<dbReference type="InterPro" id="IPR033130">
    <property type="entry name" value="RNase_T2_His_AS_2"/>
</dbReference>
<dbReference type="PANTHER" id="PTHR11240:SF22">
    <property type="entry name" value="RIBONUCLEASE T2"/>
    <property type="match status" value="1"/>
</dbReference>
<dbReference type="EMBL" id="CP039352">
    <property type="protein sequence ID" value="QCE03558.1"/>
    <property type="molecule type" value="Genomic_DNA"/>
</dbReference>
<keyword evidence="2" id="KW-0378">Hydrolase</keyword>
<dbReference type="PROSITE" id="PS00531">
    <property type="entry name" value="RNASE_T2_2"/>
    <property type="match status" value="1"/>
</dbReference>
<dbReference type="InterPro" id="IPR001568">
    <property type="entry name" value="RNase_T2-like"/>
</dbReference>
<dbReference type="GO" id="GO:0006401">
    <property type="term" value="P:RNA catabolic process"/>
    <property type="evidence" value="ECO:0007669"/>
    <property type="project" value="TreeGrafter"/>
</dbReference>
<evidence type="ECO:0000256" key="1">
    <source>
        <dbReference type="ARBA" id="ARBA00007469"/>
    </source>
</evidence>
<keyword evidence="6" id="KW-1185">Reference proteome</keyword>
<dbReference type="PROSITE" id="PS00530">
    <property type="entry name" value="RNASE_T2_1"/>
    <property type="match status" value="1"/>
</dbReference>
<dbReference type="GO" id="GO:0033897">
    <property type="term" value="F:ribonuclease T2 activity"/>
    <property type="evidence" value="ECO:0007669"/>
    <property type="project" value="InterPro"/>
</dbReference>
<accession>A0A4D6MR74</accession>
<dbReference type="Pfam" id="PF00445">
    <property type="entry name" value="Ribonuclease_T2"/>
    <property type="match status" value="1"/>
</dbReference>
<dbReference type="GO" id="GO:0005576">
    <property type="term" value="C:extracellular region"/>
    <property type="evidence" value="ECO:0007669"/>
    <property type="project" value="TreeGrafter"/>
</dbReference>
<dbReference type="SUPFAM" id="SSF55895">
    <property type="entry name" value="Ribonuclease Rh-like"/>
    <property type="match status" value="1"/>
</dbReference>
<dbReference type="Proteomes" id="UP000501690">
    <property type="component" value="Linkage Group LG8"/>
</dbReference>
<protein>
    <submittedName>
        <fullName evidence="5">Ribonuclease T2</fullName>
    </submittedName>
</protein>